<dbReference type="InterPro" id="IPR035979">
    <property type="entry name" value="RBD_domain_sf"/>
</dbReference>
<dbReference type="SMART" id="SM00360">
    <property type="entry name" value="RRM"/>
    <property type="match status" value="1"/>
</dbReference>
<dbReference type="PANTHER" id="PTHR11215">
    <property type="entry name" value="METAL DEPENDENT HYDROLASE - RELATED"/>
    <property type="match status" value="1"/>
</dbReference>
<evidence type="ECO:0000256" key="1">
    <source>
        <dbReference type="ARBA" id="ARBA00010105"/>
    </source>
</evidence>
<dbReference type="Gene3D" id="3.40.50.1010">
    <property type="entry name" value="5'-nuclease"/>
    <property type="match status" value="1"/>
</dbReference>
<dbReference type="InterPro" id="IPR000504">
    <property type="entry name" value="RRM_dom"/>
</dbReference>
<reference evidence="4" key="1">
    <citation type="submission" date="2023-10" db="EMBL/GenBank/DDBJ databases">
        <authorList>
            <person name="Chen Y."/>
            <person name="Shah S."/>
            <person name="Dougan E. K."/>
            <person name="Thang M."/>
            <person name="Chan C."/>
        </authorList>
    </citation>
    <scope>NUCLEOTIDE SEQUENCE [LARGE SCALE GENOMIC DNA]</scope>
</reference>
<dbReference type="Proteomes" id="UP001189429">
    <property type="component" value="Unassembled WGS sequence"/>
</dbReference>
<accession>A0ABN9VB16</accession>
<evidence type="ECO:0000313" key="5">
    <source>
        <dbReference type="Proteomes" id="UP001189429"/>
    </source>
</evidence>
<dbReference type="SUPFAM" id="SSF88723">
    <property type="entry name" value="PIN domain-like"/>
    <property type="match status" value="1"/>
</dbReference>
<dbReference type="Pfam" id="PF00752">
    <property type="entry name" value="XPG_N"/>
    <property type="match status" value="1"/>
</dbReference>
<dbReference type="PANTHER" id="PTHR11215:SF1">
    <property type="entry name" value="MYG1 EXONUCLEASE"/>
    <property type="match status" value="1"/>
</dbReference>
<name>A0ABN9VB16_9DINO</name>
<evidence type="ECO:0000256" key="2">
    <source>
        <dbReference type="PROSITE-ProRule" id="PRU00176"/>
    </source>
</evidence>
<dbReference type="InterPro" id="IPR019974">
    <property type="entry name" value="XPG_CS"/>
</dbReference>
<feature type="non-terminal residue" evidence="4">
    <location>
        <position position="1"/>
    </location>
</feature>
<dbReference type="Gene3D" id="3.30.70.330">
    <property type="match status" value="1"/>
</dbReference>
<proteinExistence type="inferred from homology"/>
<keyword evidence="5" id="KW-1185">Reference proteome</keyword>
<protein>
    <recommendedName>
        <fullName evidence="3">RRM domain-containing protein</fullName>
    </recommendedName>
</protein>
<dbReference type="InterPro" id="IPR003226">
    <property type="entry name" value="MYG1_exonuclease"/>
</dbReference>
<dbReference type="InterPro" id="IPR012677">
    <property type="entry name" value="Nucleotide-bd_a/b_plait_sf"/>
</dbReference>
<gene>
    <name evidence="4" type="ORF">PCOR1329_LOCUS56146</name>
</gene>
<sequence>DTDKFVHYFIKMCEVLKMNNIKPVIVFDGARLPAKAKEESDRTERREKARAEALELFRRKQQGPAPEAPAYDQAQQDVGGVGGCQKFKQWMVCWDVEKTGSCPRVAQGQKCKWCEGAPDDGWVPKGKGKDKGGKSKGMVMMPPFMKGGFGGWGGGKGFGGGWGGGKGGGKGWGAGGGGFKVRDENAPSTVWLGNLPEGISQEEVKTNFEAAGTVKKIQLIKQGKEGFAWFSTPEEAQTAIAMFNGAQINGQAIVVDPWTRKVNYHITGSRWMARAAVRAAAASLRRGAAPRSRRLGAAGALAAMAVEGALPDSGKVVGTHSGGFQADEALGCWLLHQVPEYAGAKIVRSRHPAELDKCDIVIDVGGVYALDKLRFDHHQRGFFETVDGEVGKATAPESATGRFKTKLSASGLIYKHYGRSIIARLAGLDEADTEAVWTEVYVQLMEGIDAIDNGIEVADGPLRYKEGTCLSSRVARLNPRWNEEHDHDVQCQRFMQAYTLCGEQFLEVLDDVVRGWLPARSKVLHAINHMAEAHSSGEVIRLESGGLPWRDHIYALERDAGMPGAVKFVGAVGFVDSSGMHRIQAVTKEGTLFTNRVSLPEPWRGLRDAELVAASGIAGCRLRPRPRARTSACPSRAASRSAEVCARHRLHRRGRYLRGCPGDGHQGARRASAVVRAPWAVRRASAWSRLIM</sequence>
<comment type="caution">
    <text evidence="4">The sequence shown here is derived from an EMBL/GenBank/DDBJ whole genome shotgun (WGS) entry which is preliminary data.</text>
</comment>
<feature type="domain" description="RRM" evidence="3">
    <location>
        <begin position="188"/>
        <end position="260"/>
    </location>
</feature>
<organism evidence="4 5">
    <name type="scientific">Prorocentrum cordatum</name>
    <dbReference type="NCBI Taxonomy" id="2364126"/>
    <lineage>
        <taxon>Eukaryota</taxon>
        <taxon>Sar</taxon>
        <taxon>Alveolata</taxon>
        <taxon>Dinophyceae</taxon>
        <taxon>Prorocentrales</taxon>
        <taxon>Prorocentraceae</taxon>
        <taxon>Prorocentrum</taxon>
    </lineage>
</organism>
<comment type="similarity">
    <text evidence="1">Belongs to the MYG1 family.</text>
</comment>
<dbReference type="Pfam" id="PF00076">
    <property type="entry name" value="RRM_1"/>
    <property type="match status" value="1"/>
</dbReference>
<evidence type="ECO:0000259" key="3">
    <source>
        <dbReference type="PROSITE" id="PS50102"/>
    </source>
</evidence>
<dbReference type="Pfam" id="PF03690">
    <property type="entry name" value="MYG1_exonuc"/>
    <property type="match status" value="1"/>
</dbReference>
<dbReference type="EMBL" id="CAUYUJ010016903">
    <property type="protein sequence ID" value="CAK0869916.1"/>
    <property type="molecule type" value="Genomic_DNA"/>
</dbReference>
<keyword evidence="2" id="KW-0694">RNA-binding</keyword>
<dbReference type="InterPro" id="IPR006085">
    <property type="entry name" value="XPG_DNA_repair_N"/>
</dbReference>
<dbReference type="InterPro" id="IPR029060">
    <property type="entry name" value="PIN-like_dom_sf"/>
</dbReference>
<dbReference type="PROSITE" id="PS50102">
    <property type="entry name" value="RRM"/>
    <property type="match status" value="1"/>
</dbReference>
<dbReference type="PROSITE" id="PS00841">
    <property type="entry name" value="XPG_1"/>
    <property type="match status" value="1"/>
</dbReference>
<evidence type="ECO:0000313" key="4">
    <source>
        <dbReference type="EMBL" id="CAK0869916.1"/>
    </source>
</evidence>
<dbReference type="SUPFAM" id="SSF54928">
    <property type="entry name" value="RNA-binding domain, RBD"/>
    <property type="match status" value="1"/>
</dbReference>
<dbReference type="CDD" id="cd00590">
    <property type="entry name" value="RRM_SF"/>
    <property type="match status" value="1"/>
</dbReference>